<dbReference type="EMBL" id="BK029940">
    <property type="protein sequence ID" value="DAD55799.1"/>
    <property type="molecule type" value="Genomic_DNA"/>
</dbReference>
<proteinExistence type="predicted"/>
<protein>
    <submittedName>
        <fullName evidence="1">Uncharacterized protein</fullName>
    </submittedName>
</protein>
<evidence type="ECO:0000313" key="1">
    <source>
        <dbReference type="EMBL" id="DAD55799.1"/>
    </source>
</evidence>
<sequence length="41" mass="4875">MRIYLPFHRDFFSLFKGRFFPDFQGGDFLGSPPPPQKIKNQ</sequence>
<reference evidence="1" key="1">
    <citation type="journal article" date="2021" name="Proc. Natl. Acad. Sci. U.S.A.">
        <title>A Catalog of Tens of Thousands of Viruses from Human Metagenomes Reveals Hidden Associations with Chronic Diseases.</title>
        <authorList>
            <person name="Tisza M.J."/>
            <person name="Buck C.B."/>
        </authorList>
    </citation>
    <scope>NUCLEOTIDE SEQUENCE</scope>
    <source>
        <strain evidence="1">CtOZu12</strain>
    </source>
</reference>
<accession>A0A8D9UHN0</accession>
<name>A0A8D9UHN0_9VIRU</name>
<organism evidence="1">
    <name type="scientific">Bacteriophage sp</name>
    <dbReference type="NCBI Taxonomy" id="38018"/>
    <lineage>
        <taxon>Viruses</taxon>
    </lineage>
</organism>